<reference evidence="1 2" key="1">
    <citation type="submission" date="2019-05" db="EMBL/GenBank/DDBJ databases">
        <title>Another draft genome of Portunus trituberculatus and its Hox gene families provides insights of decapod evolution.</title>
        <authorList>
            <person name="Jeong J.-H."/>
            <person name="Song I."/>
            <person name="Kim S."/>
            <person name="Choi T."/>
            <person name="Kim D."/>
            <person name="Ryu S."/>
            <person name="Kim W."/>
        </authorList>
    </citation>
    <scope>NUCLEOTIDE SEQUENCE [LARGE SCALE GENOMIC DNA]</scope>
    <source>
        <tissue evidence="1">Muscle</tissue>
    </source>
</reference>
<evidence type="ECO:0000313" key="2">
    <source>
        <dbReference type="Proteomes" id="UP000324222"/>
    </source>
</evidence>
<gene>
    <name evidence="1" type="ORF">E2C01_044870</name>
</gene>
<organism evidence="1 2">
    <name type="scientific">Portunus trituberculatus</name>
    <name type="common">Swimming crab</name>
    <name type="synonym">Neptunus trituberculatus</name>
    <dbReference type="NCBI Taxonomy" id="210409"/>
    <lineage>
        <taxon>Eukaryota</taxon>
        <taxon>Metazoa</taxon>
        <taxon>Ecdysozoa</taxon>
        <taxon>Arthropoda</taxon>
        <taxon>Crustacea</taxon>
        <taxon>Multicrustacea</taxon>
        <taxon>Malacostraca</taxon>
        <taxon>Eumalacostraca</taxon>
        <taxon>Eucarida</taxon>
        <taxon>Decapoda</taxon>
        <taxon>Pleocyemata</taxon>
        <taxon>Brachyura</taxon>
        <taxon>Eubrachyura</taxon>
        <taxon>Portunoidea</taxon>
        <taxon>Portunidae</taxon>
        <taxon>Portuninae</taxon>
        <taxon>Portunus</taxon>
    </lineage>
</organism>
<accession>A0A5B7G1A3</accession>
<proteinExistence type="predicted"/>
<name>A0A5B7G1A3_PORTR</name>
<dbReference type="AlphaFoldDB" id="A0A5B7G1A3"/>
<keyword evidence="2" id="KW-1185">Reference proteome</keyword>
<dbReference type="EMBL" id="VSRR010009903">
    <property type="protein sequence ID" value="MPC51033.1"/>
    <property type="molecule type" value="Genomic_DNA"/>
</dbReference>
<protein>
    <submittedName>
        <fullName evidence="1">Uncharacterized protein</fullName>
    </submittedName>
</protein>
<sequence>MEEPLGGVVGAVGVCRVVVVHRLECLTASIDYRAVGCHVVDSVTVTPTLAGSFACCKQMSSCKRKRFSIRVLRFSVKTRAIKLHQSLRCHVFRFD</sequence>
<dbReference type="Proteomes" id="UP000324222">
    <property type="component" value="Unassembled WGS sequence"/>
</dbReference>
<comment type="caution">
    <text evidence="1">The sequence shown here is derived from an EMBL/GenBank/DDBJ whole genome shotgun (WGS) entry which is preliminary data.</text>
</comment>
<evidence type="ECO:0000313" key="1">
    <source>
        <dbReference type="EMBL" id="MPC51033.1"/>
    </source>
</evidence>